<keyword evidence="3" id="KW-1185">Reference proteome</keyword>
<keyword evidence="1" id="KW-1133">Transmembrane helix</keyword>
<protein>
    <submittedName>
        <fullName evidence="2">Uncharacterized protein</fullName>
    </submittedName>
</protein>
<feature type="transmembrane region" description="Helical" evidence="1">
    <location>
        <begin position="62"/>
        <end position="90"/>
    </location>
</feature>
<evidence type="ECO:0000256" key="1">
    <source>
        <dbReference type="SAM" id="Phobius"/>
    </source>
</evidence>
<evidence type="ECO:0000313" key="2">
    <source>
        <dbReference type="EMBL" id="AYC28897.1"/>
    </source>
</evidence>
<proteinExistence type="predicted"/>
<keyword evidence="1" id="KW-0472">Membrane</keyword>
<dbReference type="EMBL" id="CP032418">
    <property type="protein sequence ID" value="AYC28897.1"/>
    <property type="molecule type" value="Genomic_DNA"/>
</dbReference>
<feature type="transmembrane region" description="Helical" evidence="1">
    <location>
        <begin position="32"/>
        <end position="50"/>
    </location>
</feature>
<feature type="transmembrane region" description="Helical" evidence="1">
    <location>
        <begin position="7"/>
        <end position="26"/>
    </location>
</feature>
<dbReference type="AlphaFoldDB" id="A0A385YSC9"/>
<name>A0A385YSC9_9BACL</name>
<keyword evidence="1" id="KW-0812">Transmembrane</keyword>
<sequence>MERFRFLLYIALLVEGIMALPILGYIVAAGTAYLLLVVSFVIHVINFMYLSRWGANNRPAIMGIVSSVLGFIPFIGFVLHVITFLMYLAAVQKREYIF</sequence>
<dbReference type="OrthoDB" id="1925744at2"/>
<reference evidence="3" key="1">
    <citation type="submission" date="2018-09" db="EMBL/GenBank/DDBJ databases">
        <authorList>
            <person name="Zhu H."/>
        </authorList>
    </citation>
    <scope>NUCLEOTIDE SEQUENCE [LARGE SCALE GENOMIC DNA]</scope>
    <source>
        <strain evidence="3">K2R23-3</strain>
    </source>
</reference>
<dbReference type="Proteomes" id="UP000265725">
    <property type="component" value="Chromosome"/>
</dbReference>
<evidence type="ECO:0000313" key="3">
    <source>
        <dbReference type="Proteomes" id="UP000265725"/>
    </source>
</evidence>
<gene>
    <name evidence="2" type="ORF">D3873_03060</name>
</gene>
<dbReference type="RefSeq" id="WP_119882639.1">
    <property type="nucleotide sequence ID" value="NZ_CP032418.1"/>
</dbReference>
<organism evidence="2 3">
    <name type="scientific">Paenisporosarcina cavernae</name>
    <dbReference type="NCBI Taxonomy" id="2320858"/>
    <lineage>
        <taxon>Bacteria</taxon>
        <taxon>Bacillati</taxon>
        <taxon>Bacillota</taxon>
        <taxon>Bacilli</taxon>
        <taxon>Bacillales</taxon>
        <taxon>Caryophanaceae</taxon>
        <taxon>Paenisporosarcina</taxon>
    </lineage>
</organism>
<accession>A0A385YSC9</accession>
<dbReference type="KEGG" id="paek:D3873_03060"/>